<dbReference type="Pfam" id="PF01171">
    <property type="entry name" value="ATP_bind_3"/>
    <property type="match status" value="1"/>
</dbReference>
<dbReference type="OrthoDB" id="9807403at2"/>
<protein>
    <recommendedName>
        <fullName evidence="6">tRNA(Ile)-lysidine synthase</fullName>
        <ecNumber evidence="6">6.3.4.19</ecNumber>
    </recommendedName>
    <alternativeName>
        <fullName evidence="6">tRNA(Ile)-2-lysyl-cytidine synthase</fullName>
    </alternativeName>
    <alternativeName>
        <fullName evidence="6">tRNA(Ile)-lysidine synthetase</fullName>
    </alternativeName>
</protein>
<accession>A0A117MSE2</accession>
<evidence type="ECO:0000313" key="9">
    <source>
        <dbReference type="Proteomes" id="UP000053937"/>
    </source>
</evidence>
<dbReference type="InterPro" id="IPR012795">
    <property type="entry name" value="tRNA_Ile_lys_synt_N"/>
</dbReference>
<comment type="function">
    <text evidence="6">Ligates lysine onto the cytidine present at position 34 of the AUA codon-specific tRNA(Ile) that contains the anticodon CAU, in an ATP-dependent manner. Cytidine is converted to lysidine, thus changing the amino acid specificity of the tRNA from methionine to isoleucine.</text>
</comment>
<evidence type="ECO:0000313" key="8">
    <source>
        <dbReference type="EMBL" id="KUL33252.1"/>
    </source>
</evidence>
<dbReference type="EMBL" id="LMBR01000001">
    <property type="protein sequence ID" value="KUL33252.1"/>
    <property type="molecule type" value="Genomic_DNA"/>
</dbReference>
<feature type="binding site" evidence="6">
    <location>
        <begin position="29"/>
        <end position="34"/>
    </location>
    <ligand>
        <name>ATP</name>
        <dbReference type="ChEBI" id="CHEBI:30616"/>
    </ligand>
</feature>
<dbReference type="RefSeq" id="WP_059138066.1">
    <property type="nucleotide sequence ID" value="NZ_LMBR01000001.1"/>
</dbReference>
<dbReference type="NCBIfam" id="TIGR02432">
    <property type="entry name" value="lysidine_TilS_N"/>
    <property type="match status" value="1"/>
</dbReference>
<dbReference type="EC" id="6.3.4.19" evidence="6"/>
<comment type="subcellular location">
    <subcellularLocation>
        <location evidence="6">Cytoplasm</location>
    </subcellularLocation>
</comment>
<dbReference type="SUPFAM" id="SSF82829">
    <property type="entry name" value="MesJ substrate recognition domain-like"/>
    <property type="match status" value="1"/>
</dbReference>
<comment type="similarity">
    <text evidence="6">Belongs to the tRNA(Ile)-lysidine synthase family.</text>
</comment>
<dbReference type="Gene3D" id="3.40.50.620">
    <property type="entry name" value="HUPs"/>
    <property type="match status" value="1"/>
</dbReference>
<dbReference type="CDD" id="cd01992">
    <property type="entry name" value="TilS_N"/>
    <property type="match status" value="1"/>
</dbReference>
<dbReference type="PANTHER" id="PTHR43033">
    <property type="entry name" value="TRNA(ILE)-LYSIDINE SYNTHASE-RELATED"/>
    <property type="match status" value="1"/>
</dbReference>
<keyword evidence="3 6" id="KW-0547">Nucleotide-binding</keyword>
<sequence length="325" mass="37229">MKRLEKTFLQQLRNRRLVAEGEHLLVAVSGGPDSMALLYLLCAVASVVRCRISVAHCNFQLRGEESDFDERFVMEQCRLLGVECFCRQFNTAAVSASWKKSVEETARLQRYSWFETLLQEREMTKIATGHHVSDNAETILFNLFRGTSLLGLKGIRAMHGRIIRPLLLLHKSDILGYLEEKKIPFRTDATNEGIDYDRNFIRNRVIPLIEERFEHKLTVSLQRLSEQAGELEAFLEGYFERLAEERPALFPEEGCLDVAELRKLSLFEQKEIFKRALQESGASPDAAMLQRLVSLLDAQPGKKVVVNGKLFVEWKGCHLLFQVSP</sequence>
<dbReference type="Proteomes" id="UP000053937">
    <property type="component" value="Unassembled WGS sequence"/>
</dbReference>
<name>A0A117MSE2_CHLLI</name>
<dbReference type="InterPro" id="IPR011063">
    <property type="entry name" value="TilS/TtcA_N"/>
</dbReference>
<keyword evidence="1 6" id="KW-0436">Ligase</keyword>
<dbReference type="GO" id="GO:0005737">
    <property type="term" value="C:cytoplasm"/>
    <property type="evidence" value="ECO:0007669"/>
    <property type="project" value="UniProtKB-SubCell"/>
</dbReference>
<keyword evidence="2 6" id="KW-0819">tRNA processing</keyword>
<dbReference type="GO" id="GO:0032267">
    <property type="term" value="F:tRNA(Ile)-lysidine synthase activity"/>
    <property type="evidence" value="ECO:0007669"/>
    <property type="project" value="UniProtKB-EC"/>
</dbReference>
<organism evidence="8 9">
    <name type="scientific">Chlorobium limicola</name>
    <dbReference type="NCBI Taxonomy" id="1092"/>
    <lineage>
        <taxon>Bacteria</taxon>
        <taxon>Pseudomonadati</taxon>
        <taxon>Chlorobiota</taxon>
        <taxon>Chlorobiia</taxon>
        <taxon>Chlorobiales</taxon>
        <taxon>Chlorobiaceae</taxon>
        <taxon>Chlorobium/Pelodictyon group</taxon>
        <taxon>Chlorobium</taxon>
    </lineage>
</organism>
<gene>
    <name evidence="6" type="primary">tilS</name>
    <name evidence="8" type="ORF">ASB62_00105</name>
</gene>
<dbReference type="HAMAP" id="MF_01161">
    <property type="entry name" value="tRNA_Ile_lys_synt"/>
    <property type="match status" value="1"/>
</dbReference>
<evidence type="ECO:0000256" key="1">
    <source>
        <dbReference type="ARBA" id="ARBA00022598"/>
    </source>
</evidence>
<evidence type="ECO:0000256" key="5">
    <source>
        <dbReference type="ARBA" id="ARBA00048539"/>
    </source>
</evidence>
<evidence type="ECO:0000256" key="2">
    <source>
        <dbReference type="ARBA" id="ARBA00022694"/>
    </source>
</evidence>
<comment type="caution">
    <text evidence="8">The sequence shown here is derived from an EMBL/GenBank/DDBJ whole genome shotgun (WGS) entry which is preliminary data.</text>
</comment>
<dbReference type="AlphaFoldDB" id="A0A117MSE2"/>
<feature type="domain" description="tRNA(Ile)-lysidine/2-thiocytidine synthase N-terminal" evidence="7">
    <location>
        <begin position="24"/>
        <end position="203"/>
    </location>
</feature>
<evidence type="ECO:0000256" key="3">
    <source>
        <dbReference type="ARBA" id="ARBA00022741"/>
    </source>
</evidence>
<keyword evidence="9" id="KW-1185">Reference proteome</keyword>
<proteinExistence type="inferred from homology"/>
<keyword evidence="4 6" id="KW-0067">ATP-binding</keyword>
<keyword evidence="6" id="KW-0963">Cytoplasm</keyword>
<dbReference type="GO" id="GO:0006400">
    <property type="term" value="P:tRNA modification"/>
    <property type="evidence" value="ECO:0007669"/>
    <property type="project" value="UniProtKB-UniRule"/>
</dbReference>
<evidence type="ECO:0000256" key="4">
    <source>
        <dbReference type="ARBA" id="ARBA00022840"/>
    </source>
</evidence>
<evidence type="ECO:0000256" key="6">
    <source>
        <dbReference type="HAMAP-Rule" id="MF_01161"/>
    </source>
</evidence>
<reference evidence="8 9" key="1">
    <citation type="submission" date="2015-10" db="EMBL/GenBank/DDBJ databases">
        <title>Draft Genome Sequence of Chlorobium limicola strain Frasassi Growing under Artificial Lighting in the Frasassi Cave System.</title>
        <authorList>
            <person name="Mansor M."/>
            <person name="Macalady J."/>
        </authorList>
    </citation>
    <scope>NUCLEOTIDE SEQUENCE [LARGE SCALE GENOMIC DNA]</scope>
    <source>
        <strain evidence="8 9">Frasassi</strain>
    </source>
</reference>
<comment type="catalytic activity">
    <reaction evidence="5 6">
        <text>cytidine(34) in tRNA(Ile2) + L-lysine + ATP = lysidine(34) in tRNA(Ile2) + AMP + diphosphate + H(+)</text>
        <dbReference type="Rhea" id="RHEA:43744"/>
        <dbReference type="Rhea" id="RHEA-COMP:10625"/>
        <dbReference type="Rhea" id="RHEA-COMP:10670"/>
        <dbReference type="ChEBI" id="CHEBI:15378"/>
        <dbReference type="ChEBI" id="CHEBI:30616"/>
        <dbReference type="ChEBI" id="CHEBI:32551"/>
        <dbReference type="ChEBI" id="CHEBI:33019"/>
        <dbReference type="ChEBI" id="CHEBI:82748"/>
        <dbReference type="ChEBI" id="CHEBI:83665"/>
        <dbReference type="ChEBI" id="CHEBI:456215"/>
        <dbReference type="EC" id="6.3.4.19"/>
    </reaction>
</comment>
<dbReference type="GO" id="GO:0005524">
    <property type="term" value="F:ATP binding"/>
    <property type="evidence" value="ECO:0007669"/>
    <property type="project" value="UniProtKB-UniRule"/>
</dbReference>
<dbReference type="InterPro" id="IPR014729">
    <property type="entry name" value="Rossmann-like_a/b/a_fold"/>
</dbReference>
<dbReference type="InterPro" id="IPR012094">
    <property type="entry name" value="tRNA_Ile_lys_synt"/>
</dbReference>
<evidence type="ECO:0000259" key="7">
    <source>
        <dbReference type="Pfam" id="PF01171"/>
    </source>
</evidence>
<dbReference type="PANTHER" id="PTHR43033:SF1">
    <property type="entry name" value="TRNA(ILE)-LYSIDINE SYNTHASE-RELATED"/>
    <property type="match status" value="1"/>
</dbReference>
<dbReference type="SUPFAM" id="SSF52402">
    <property type="entry name" value="Adenine nucleotide alpha hydrolases-like"/>
    <property type="match status" value="1"/>
</dbReference>
<comment type="domain">
    <text evidence="6">The N-terminal region contains the highly conserved SGGXDS motif, predicted to be a P-loop motif involved in ATP binding.</text>
</comment>